<evidence type="ECO:0000313" key="4">
    <source>
        <dbReference type="EMBL" id="KYC58356.1"/>
    </source>
</evidence>
<organism evidence="4">
    <name type="scientific">Candidatus Methanofastidiosum methylothiophilum</name>
    <dbReference type="NCBI Taxonomy" id="1705564"/>
    <lineage>
        <taxon>Archaea</taxon>
        <taxon>Methanobacteriati</taxon>
        <taxon>Methanobacteriota</taxon>
        <taxon>Stenosarchaea group</taxon>
        <taxon>Candidatus Methanofastidiosia</taxon>
        <taxon>Candidatus Methanofastidiosales</taxon>
        <taxon>Candidatus Methanofastidiosaceae</taxon>
        <taxon>Candidatus Methanofastidiosum</taxon>
    </lineage>
</organism>
<comment type="caution">
    <text evidence="4">The sequence shown here is derived from an EMBL/GenBank/DDBJ whole genome shotgun (WGS) entry which is preliminary data.</text>
</comment>
<gene>
    <name evidence="3" type="ORF">AN188_00629</name>
    <name evidence="4" type="ORF">APG09_00376</name>
</gene>
<evidence type="ECO:0000256" key="2">
    <source>
        <dbReference type="ARBA" id="ARBA00023125"/>
    </source>
</evidence>
<evidence type="ECO:0000256" key="1">
    <source>
        <dbReference type="ARBA" id="ARBA00022747"/>
    </source>
</evidence>
<accession>A0A150JMA1</accession>
<dbReference type="EMBL" id="LNJB01000005">
    <property type="protein sequence ID" value="KYC55001.1"/>
    <property type="molecule type" value="Genomic_DNA"/>
</dbReference>
<evidence type="ECO:0000313" key="3">
    <source>
        <dbReference type="EMBL" id="KYC55001.1"/>
    </source>
</evidence>
<evidence type="ECO:0000313" key="5">
    <source>
        <dbReference type="Proteomes" id="UP000092420"/>
    </source>
</evidence>
<proteinExistence type="predicted"/>
<accession>A0A150JHH0</accession>
<dbReference type="PANTHER" id="PTHR30408">
    <property type="entry name" value="TYPE-1 RESTRICTION ENZYME ECOKI SPECIFICITY PROTEIN"/>
    <property type="match status" value="1"/>
</dbReference>
<dbReference type="AlphaFoldDB" id="A0A150JHH0"/>
<dbReference type="Gene3D" id="3.90.220.20">
    <property type="entry name" value="DNA methylase specificity domains"/>
    <property type="match status" value="2"/>
</dbReference>
<keyword evidence="2" id="KW-0238">DNA-binding</keyword>
<dbReference type="GO" id="GO:0003677">
    <property type="term" value="F:DNA binding"/>
    <property type="evidence" value="ECO:0007669"/>
    <property type="project" value="UniProtKB-KW"/>
</dbReference>
<dbReference type="EMBL" id="LNJE01000003">
    <property type="protein sequence ID" value="KYC58356.1"/>
    <property type="molecule type" value="Genomic_DNA"/>
</dbReference>
<dbReference type="SUPFAM" id="SSF116734">
    <property type="entry name" value="DNA methylase specificity domain"/>
    <property type="match status" value="2"/>
</dbReference>
<dbReference type="InterPro" id="IPR052021">
    <property type="entry name" value="Type-I_RS_S_subunit"/>
</dbReference>
<sequence>MISGEIIVPIVNVIRLSNIEGATRIDSEYYSPQFVENRKILLDNSMRLGKYCFVTDGEHGSVDFQEQGIKYIIAENVKENYVDLDGIRYVSDEVDRRNKRASLQEEDVLLSIKGTVGLSSVVTLDMLPANLNRDVARLVPNQKYIDPYFLSIFLNSKYGRLQTLRESSGNVQQMITLGRIRELLIPILKNQKLYNIIVEYSLECISRSKSLYYDAQKLLLDELGLSDFNPKYELSYVSNLMNSVNEYRMDAEYFQPAYEELIEKIKNYKYGYKKLLNLSKDIKPNFNPLSFPNNTFNYVELSNIDSSLGIITDFTTLKGDEAPSRAKRILKHEDIIVSSIEGSLDKVAIVDKYSENSIASNGFFQLRPMGILPETLLIMFKTSILQMQLKKGCSGTILTAVPTNSLKKFIIPNVKEELQKDVTLLIQKSHKERNNAKTLFEIAKKGVEIAIEKDEATSENWMKEEIKKLGIEIKFKLGGPTGGL</sequence>
<dbReference type="GO" id="GO:0009307">
    <property type="term" value="P:DNA restriction-modification system"/>
    <property type="evidence" value="ECO:0007669"/>
    <property type="project" value="UniProtKB-KW"/>
</dbReference>
<keyword evidence="1" id="KW-0680">Restriction system</keyword>
<accession>A0A150JCR3</accession>
<dbReference type="Proteomes" id="UP000092420">
    <property type="component" value="Unassembled WGS sequence"/>
</dbReference>
<protein>
    <submittedName>
        <fullName evidence="4">EcoKI restriction-modification system protein HsdS</fullName>
    </submittedName>
</protein>
<reference evidence="4 5" key="1">
    <citation type="journal article" date="2016" name="ISME J.">
        <title>Chasing the elusive Euryarchaeota class WSA2: genomes reveal a uniquely fastidious methyl-reducing methanogen.</title>
        <authorList>
            <person name="Nobu M.K."/>
            <person name="Narihiro T."/>
            <person name="Kuroda K."/>
            <person name="Mei R."/>
            <person name="Liu W.T."/>
        </authorList>
    </citation>
    <scope>NUCLEOTIDE SEQUENCE [LARGE SCALE GENOMIC DNA]</scope>
    <source>
        <strain evidence="3">ADurb1013_Bin02101</strain>
        <strain evidence="4">ADurb1213_Bin02801</strain>
    </source>
</reference>
<dbReference type="PANTHER" id="PTHR30408:SF12">
    <property type="entry name" value="TYPE I RESTRICTION ENZYME MJAVIII SPECIFICITY SUBUNIT"/>
    <property type="match status" value="1"/>
</dbReference>
<name>A0A150JHH0_9EURY</name>
<dbReference type="InterPro" id="IPR044946">
    <property type="entry name" value="Restrct_endonuc_typeI_TRD_sf"/>
</dbReference>